<feature type="compositionally biased region" description="Basic and acidic residues" evidence="8">
    <location>
        <begin position="936"/>
        <end position="947"/>
    </location>
</feature>
<keyword evidence="5" id="KW-0333">Golgi apparatus</keyword>
<dbReference type="GO" id="GO:0019905">
    <property type="term" value="F:syntaxin binding"/>
    <property type="evidence" value="ECO:0007669"/>
    <property type="project" value="TreeGrafter"/>
</dbReference>
<feature type="compositionally biased region" description="Acidic residues" evidence="8">
    <location>
        <begin position="1679"/>
        <end position="1697"/>
    </location>
</feature>
<feature type="region of interest" description="Disordered" evidence="8">
    <location>
        <begin position="1332"/>
        <end position="1431"/>
    </location>
</feature>
<gene>
    <name evidence="12" type="ORF">E3Q01_00166</name>
</gene>
<keyword evidence="6 7" id="KW-0175">Coiled coil</keyword>
<feature type="compositionally biased region" description="Acidic residues" evidence="8">
    <location>
        <begin position="1723"/>
        <end position="1738"/>
    </location>
</feature>
<feature type="compositionally biased region" description="Pro residues" evidence="8">
    <location>
        <begin position="1416"/>
        <end position="1429"/>
    </location>
</feature>
<comment type="similarity">
    <text evidence="2">Belongs to the VPS54 family.</text>
</comment>
<feature type="compositionally biased region" description="Basic and acidic residues" evidence="8">
    <location>
        <begin position="1759"/>
        <end position="1770"/>
    </location>
</feature>
<feature type="region of interest" description="Disordered" evidence="8">
    <location>
        <begin position="1579"/>
        <end position="1770"/>
    </location>
</feature>
<keyword evidence="9" id="KW-1133">Transmembrane helix</keyword>
<comment type="caution">
    <text evidence="12">The sequence shown here is derived from an EMBL/GenBank/DDBJ whole genome shotgun (WGS) entry which is preliminary data.</text>
</comment>
<dbReference type="GO" id="GO:0005886">
    <property type="term" value="C:plasma membrane"/>
    <property type="evidence" value="ECO:0007669"/>
    <property type="project" value="InterPro"/>
</dbReference>
<feature type="compositionally biased region" description="Polar residues" evidence="8">
    <location>
        <begin position="1"/>
        <end position="17"/>
    </location>
</feature>
<dbReference type="Pfam" id="PF06687">
    <property type="entry name" value="SUR7"/>
    <property type="match status" value="1"/>
</dbReference>
<proteinExistence type="inferred from homology"/>
<evidence type="ECO:0000256" key="7">
    <source>
        <dbReference type="SAM" id="Coils"/>
    </source>
</evidence>
<feature type="region of interest" description="Disordered" evidence="8">
    <location>
        <begin position="1"/>
        <end position="23"/>
    </location>
</feature>
<dbReference type="GO" id="GO:0042147">
    <property type="term" value="P:retrograde transport, endosome to Golgi"/>
    <property type="evidence" value="ECO:0007669"/>
    <property type="project" value="InterPro"/>
</dbReference>
<feature type="region of interest" description="Disordered" evidence="8">
    <location>
        <begin position="789"/>
        <end position="1114"/>
    </location>
</feature>
<feature type="compositionally biased region" description="Low complexity" evidence="8">
    <location>
        <begin position="1519"/>
        <end position="1534"/>
    </location>
</feature>
<dbReference type="PANTHER" id="PTHR12965">
    <property type="entry name" value="VACUOLAR PROTEIN SORTING 54"/>
    <property type="match status" value="1"/>
</dbReference>
<dbReference type="GO" id="GO:0015031">
    <property type="term" value="P:protein transport"/>
    <property type="evidence" value="ECO:0007669"/>
    <property type="project" value="UniProtKB-KW"/>
</dbReference>
<evidence type="ECO:0000313" key="12">
    <source>
        <dbReference type="EMBL" id="TIC70046.1"/>
    </source>
</evidence>
<feature type="compositionally biased region" description="Basic and acidic residues" evidence="8">
    <location>
        <begin position="1659"/>
        <end position="1668"/>
    </location>
</feature>
<dbReference type="GO" id="GO:0031369">
    <property type="term" value="F:translation initiation factor binding"/>
    <property type="evidence" value="ECO:0007669"/>
    <property type="project" value="InterPro"/>
</dbReference>
<dbReference type="InterPro" id="IPR039745">
    <property type="entry name" value="Vps54"/>
</dbReference>
<feature type="compositionally biased region" description="Basic and acidic residues" evidence="8">
    <location>
        <begin position="1352"/>
        <end position="1367"/>
    </location>
</feature>
<evidence type="ECO:0000259" key="10">
    <source>
        <dbReference type="Pfam" id="PF05470"/>
    </source>
</evidence>
<evidence type="ECO:0000256" key="8">
    <source>
        <dbReference type="SAM" id="MobiDB-lite"/>
    </source>
</evidence>
<evidence type="ECO:0000259" key="11">
    <source>
        <dbReference type="Pfam" id="PF07928"/>
    </source>
</evidence>
<protein>
    <submittedName>
        <fullName evidence="12">Uncharacterized protein</fullName>
    </submittedName>
</protein>
<feature type="compositionally biased region" description="Low complexity" evidence="8">
    <location>
        <begin position="1089"/>
        <end position="1098"/>
    </location>
</feature>
<feature type="transmembrane region" description="Helical" evidence="9">
    <location>
        <begin position="1218"/>
        <end position="1241"/>
    </location>
</feature>
<feature type="compositionally biased region" description="Polar residues" evidence="8">
    <location>
        <begin position="1400"/>
        <end position="1412"/>
    </location>
</feature>
<name>A0A4T0TXF1_9BASI</name>
<feature type="region of interest" description="Disordered" evidence="8">
    <location>
        <begin position="1514"/>
        <end position="1542"/>
    </location>
</feature>
<feature type="compositionally biased region" description="Polar residues" evidence="8">
    <location>
        <begin position="855"/>
        <end position="879"/>
    </location>
</feature>
<feature type="domain" description="Eukaryotic translation initiation factor 3 subunit C N-terminal" evidence="10">
    <location>
        <begin position="1745"/>
        <end position="2155"/>
    </location>
</feature>
<evidence type="ECO:0000256" key="1">
    <source>
        <dbReference type="ARBA" id="ARBA00004601"/>
    </source>
</evidence>
<evidence type="ECO:0000256" key="5">
    <source>
        <dbReference type="ARBA" id="ARBA00023034"/>
    </source>
</evidence>
<sequence>MVSSIPSSPGSTRQSLDSAAESLAFSRASTRGDAAMSWSLDRYRSSPSISTQSTGFNALSTVLNHPNKRPKPLRASRYPLPAISSVDLRLSSTSAIETYLEDIQGEYTEFIDNINQSAASTSAQPESDLPSLDDIPRLFFKPDFDLGDPATFAAVTKSIGDSAGLDIFESPEDIGINEILHSRLEHHANAVDKILVHELSQRAPSLFSALDNLQHLGRYASEALEKFNTLRELLESSIKSRFETKYKTINGVIDQRNLEEILTVITDVKSISQALLALQQMSELGHYFDALELVENISKTVVENIRSKDVDDILKIQSSTDFSQLQVFNDVASDLEQHTSVILDSISRDLADTLFIDYEHSLKDTDHDHQELVKDIEQSICVLDRAASQLPKELRQLGQPEYCDFLNNCKEQLKLMVKSSNAQKKILESSFDSSSETVSNTLERISNRIIEEVYSEIASVIRLRKDIEAELSLEEYLAFDGIVWKFINETEVQGNVPSNALFVLPAAASNQLQEFLELFHANYTTQSAKLVEMEIWSQAEVTPAVQHVINMIIRSAVDDIPESSYDLSNCEGKNESAGAMRSAGLKNITAKHLALASQSLSVMISLIPYIREAVRRRLKTNQATLLIEFDRLKRDYQEHQYEIHAKLVSILGDRLTAHSKALAATKFDRAKEEEKTKPNSYAEGLVKETATLHRVLNKYLLEATVQFVFKQVFDAINKRIGDYYQRLPIKTELGKEKLMTDARFLCARLNALQGIDELGTSLIDIANNRQVSKSSIDSPRPSMSIEADQMARRSMSVDLQRRESLDKSRMSIGGTSSQDNVLKIDESVENVDISAPQEEISMDKKSQDGDKNKESATANISQEAQNNVESDQPPQQQVKSNDEVVAGTGKEVTAEPASEPERPSEFEQPVESASTSVKPEGSIEADKPVESVPLSEPEHTAESEKPVESIITEPETEKLEPTTEFAADEKEVVDRKDSPIARTEEVSISGSQKVENTDRTTESVEKGDEIMEASQKEPNLEANNDVTEGPENKDETNEDAKDVKKNDQKVTEVGAKSDIKEEIKNDNNNNNSKNEENSDMPMSAETENSNKTKAASSKAKSKNQKKKNKKGKKGFIRQATTGTVLSIAAIVIFAIVSFNAPLIKQLYFVQVTTTIDMFNAKIILGTLGYCVYLEDGKSCIEPTLGYNIKLEEVGLTDFLQLQQVQEFMDTIPQNVLKWVTYVFVLNFISLGLSFFTVLIGIFSHIRELGRSYWSSFISILAAVVALATFAFDMAFAVIIRNKFNESDIASAEIGQSVWLVLAAAIALVISVFMFLTGIAMSRRQHKTRDLFESEKDKNNHHSQPQNDSYGMGERRKLNKQDKDKQDDNSSSSFSPLPGSYPSDQQPLASNAGMPYDNGTWEDTQSSVNSAQGHGQIPPPLPRNQSPAPPFERQMMTQPMLTPYIPQPSISPLPFARSPPPPMPYAVSPPPIGNSMSLPPPMTYAMSPPPQMPHGQMPPGHMFPPQMPLYFNPATQGHFNGNSEHSSENSMSNGGYWPNPNGLTPNYGNDGIISRVASPANTGQFQMTNNVAQQAAAGALSSYQSAPQDEKKAIDNNNNDNLPSAPASSPLMQTSAIPITSARQRQQWTAPLIRSPPPPETFAEPEGDPYLSARAIPRRVNREESKEPPPRAGSSSDSDSSSEEEELLSSSGSEDEEAPPQKQEAKPMSRFLKTAGGDSSSSDSDSDDSDDSDESDDEDGPKKSRFLKDAPSDESDSEEETKKVVKSAKDKRVEEMEAVIKTLDNASKISDWVAINTEFDKLTRLVIRLQTLNEPIPAMFIKTLVSLDDDLKSDKGDTKKKLNATNNRAMNGMRQKVKKSIRDWEKDVASYRENSEEFESKAAAISAAHAPGVAPTKPRAEKAAEAADADELGFATIGKAGKATDEPTITPETLFRHLAGILEARGKKNTDRTEQVRTLERLLKVASTPYSRIRVLLALISSRFDYNATNQAHIPPQSWIQARAEFDSLIDILISQPQYIVKEETVEYEDSVERKPQSADDIVEVRGSLVSFIERLDDEFTKTLQNSDPHSLEYVERLSAQKTLYQTTVKTQAYFELIKAELPVSRTVMRRLEHIYSKPDAVVEVLEKAASQALGQLKSTITPPQSAFSSTKLSDAFTHLSSQFTQQLPHCS</sequence>
<evidence type="ECO:0000256" key="3">
    <source>
        <dbReference type="ARBA" id="ARBA00022448"/>
    </source>
</evidence>
<dbReference type="GO" id="GO:0005852">
    <property type="term" value="C:eukaryotic translation initiation factor 3 complex"/>
    <property type="evidence" value="ECO:0007669"/>
    <property type="project" value="InterPro"/>
</dbReference>
<keyword evidence="3" id="KW-0813">Transport</keyword>
<comment type="subcellular location">
    <subcellularLocation>
        <location evidence="1">Golgi apparatus</location>
        <location evidence="1">trans-Golgi network</location>
    </subcellularLocation>
</comment>
<organism evidence="12 13">
    <name type="scientific">Wallemia mellicola</name>
    <dbReference type="NCBI Taxonomy" id="1708541"/>
    <lineage>
        <taxon>Eukaryota</taxon>
        <taxon>Fungi</taxon>
        <taxon>Dikarya</taxon>
        <taxon>Basidiomycota</taxon>
        <taxon>Wallemiomycotina</taxon>
        <taxon>Wallemiomycetes</taxon>
        <taxon>Wallemiales</taxon>
        <taxon>Wallemiaceae</taxon>
        <taxon>Wallemia</taxon>
    </lineage>
</organism>
<feature type="compositionally biased region" description="Basic and acidic residues" evidence="8">
    <location>
        <begin position="799"/>
        <end position="809"/>
    </location>
</feature>
<dbReference type="GO" id="GO:0005829">
    <property type="term" value="C:cytosol"/>
    <property type="evidence" value="ECO:0007669"/>
    <property type="project" value="GOC"/>
</dbReference>
<keyword evidence="9" id="KW-0812">Transmembrane</keyword>
<feature type="compositionally biased region" description="Basic and acidic residues" evidence="8">
    <location>
        <begin position="1739"/>
        <end position="1750"/>
    </location>
</feature>
<evidence type="ECO:0000256" key="9">
    <source>
        <dbReference type="SAM" id="Phobius"/>
    </source>
</evidence>
<dbReference type="InterPro" id="IPR012501">
    <property type="entry name" value="Vps54_C"/>
</dbReference>
<feature type="compositionally biased region" description="Polar residues" evidence="8">
    <location>
        <begin position="1594"/>
        <end position="1628"/>
    </location>
</feature>
<accession>A0A4T0TXF1</accession>
<feature type="compositionally biased region" description="Basic and acidic residues" evidence="8">
    <location>
        <begin position="841"/>
        <end position="854"/>
    </location>
</feature>
<evidence type="ECO:0000256" key="6">
    <source>
        <dbReference type="ARBA" id="ARBA00023054"/>
    </source>
</evidence>
<reference evidence="12 13" key="1">
    <citation type="submission" date="2019-03" db="EMBL/GenBank/DDBJ databases">
        <title>Sequencing 25 genomes of Wallemia mellicola.</title>
        <authorList>
            <person name="Gostincar C."/>
        </authorList>
    </citation>
    <scope>NUCLEOTIDE SEQUENCE [LARGE SCALE GENOMIC DNA]</scope>
    <source>
        <strain evidence="12 13">EXF-757</strain>
    </source>
</reference>
<dbReference type="InterPro" id="IPR009571">
    <property type="entry name" value="SUR7/Rim9-like_fungi"/>
</dbReference>
<evidence type="ECO:0000256" key="4">
    <source>
        <dbReference type="ARBA" id="ARBA00022927"/>
    </source>
</evidence>
<dbReference type="Pfam" id="PF07928">
    <property type="entry name" value="Vps54"/>
    <property type="match status" value="1"/>
</dbReference>
<keyword evidence="9" id="KW-0472">Membrane</keyword>
<dbReference type="Pfam" id="PF05470">
    <property type="entry name" value="eIF-3c_N"/>
    <property type="match status" value="1"/>
</dbReference>
<feature type="transmembrane region" description="Helical" evidence="9">
    <location>
        <begin position="1253"/>
        <end position="1278"/>
    </location>
</feature>
<feature type="domain" description="Vacuolar protein sorting-associated protein 54 C-terminal" evidence="11">
    <location>
        <begin position="577"/>
        <end position="654"/>
    </location>
</feature>
<feature type="compositionally biased region" description="Basic and acidic residues" evidence="8">
    <location>
        <begin position="1030"/>
        <end position="1065"/>
    </location>
</feature>
<feature type="transmembrane region" description="Helical" evidence="9">
    <location>
        <begin position="1115"/>
        <end position="1138"/>
    </location>
</feature>
<evidence type="ECO:0000256" key="2">
    <source>
        <dbReference type="ARBA" id="ARBA00009150"/>
    </source>
</evidence>
<evidence type="ECO:0000313" key="13">
    <source>
        <dbReference type="Proteomes" id="UP000310708"/>
    </source>
</evidence>
<dbReference type="GO" id="GO:0000938">
    <property type="term" value="C:GARP complex"/>
    <property type="evidence" value="ECO:0007669"/>
    <property type="project" value="InterPro"/>
</dbReference>
<feature type="coiled-coil region" evidence="7">
    <location>
        <begin position="1853"/>
        <end position="1880"/>
    </location>
</feature>
<dbReference type="Gene3D" id="6.10.250.860">
    <property type="match status" value="1"/>
</dbReference>
<feature type="compositionally biased region" description="Basic and acidic residues" evidence="8">
    <location>
        <begin position="955"/>
        <end position="985"/>
    </location>
</feature>
<dbReference type="GO" id="GO:0003743">
    <property type="term" value="F:translation initiation factor activity"/>
    <property type="evidence" value="ECO:0007669"/>
    <property type="project" value="InterPro"/>
</dbReference>
<keyword evidence="4" id="KW-0653">Protein transport</keyword>
<dbReference type="GO" id="GO:0006896">
    <property type="term" value="P:Golgi to vacuole transport"/>
    <property type="evidence" value="ECO:0007669"/>
    <property type="project" value="TreeGrafter"/>
</dbReference>
<feature type="transmembrane region" description="Helical" evidence="9">
    <location>
        <begin position="1298"/>
        <end position="1320"/>
    </location>
</feature>
<feature type="compositionally biased region" description="Basic residues" evidence="8">
    <location>
        <begin position="1099"/>
        <end position="1114"/>
    </location>
</feature>
<dbReference type="Proteomes" id="UP000310708">
    <property type="component" value="Unassembled WGS sequence"/>
</dbReference>
<feature type="compositionally biased region" description="Basic and acidic residues" evidence="8">
    <location>
        <begin position="995"/>
        <end position="1019"/>
    </location>
</feature>
<dbReference type="EMBL" id="SPRX01000001">
    <property type="protein sequence ID" value="TIC70046.1"/>
    <property type="molecule type" value="Genomic_DNA"/>
</dbReference>
<dbReference type="PANTHER" id="PTHR12965:SF0">
    <property type="entry name" value="VACUOLAR PROTEIN SORTING-ASSOCIATED PROTEIN 54"/>
    <property type="match status" value="1"/>
</dbReference>
<dbReference type="InterPro" id="IPR008905">
    <property type="entry name" value="EIF3C_N_dom"/>
</dbReference>